<keyword evidence="2" id="KW-1185">Reference proteome</keyword>
<dbReference type="Proteomes" id="UP000700059">
    <property type="component" value="Unassembled WGS sequence"/>
</dbReference>
<protein>
    <recommendedName>
        <fullName evidence="3">DUF2971 domain-containing protein</fullName>
    </recommendedName>
</protein>
<sequence>MWAHYANSTMVSALNLKLIPNDYDGKIYQVQYINKLLTYKIEDIKENLPTIITTKLSCFNYELEYRAIFEDCNKAIKDITAHKKHLSASQIAFLNLLIL</sequence>
<evidence type="ECO:0000313" key="2">
    <source>
        <dbReference type="Proteomes" id="UP000700059"/>
    </source>
</evidence>
<dbReference type="RefSeq" id="WP_221531778.1">
    <property type="nucleotide sequence ID" value="NZ_JAIGYP010000003.1"/>
</dbReference>
<accession>A0ABS7JMB3</accession>
<dbReference type="EMBL" id="JAIGYQ010000003">
    <property type="protein sequence ID" value="MBX7490521.1"/>
    <property type="molecule type" value="Genomic_DNA"/>
</dbReference>
<proteinExistence type="predicted"/>
<name>A0ABS7JMB3_9HELI</name>
<gene>
    <name evidence="1" type="ORF">K4G57_03435</name>
</gene>
<comment type="caution">
    <text evidence="1">The sequence shown here is derived from an EMBL/GenBank/DDBJ whole genome shotgun (WGS) entry which is preliminary data.</text>
</comment>
<evidence type="ECO:0008006" key="3">
    <source>
        <dbReference type="Google" id="ProtNLM"/>
    </source>
</evidence>
<organism evidence="1 2">
    <name type="scientific">Helicobacter turcicus</name>
    <dbReference type="NCBI Taxonomy" id="2867412"/>
    <lineage>
        <taxon>Bacteria</taxon>
        <taxon>Pseudomonadati</taxon>
        <taxon>Campylobacterota</taxon>
        <taxon>Epsilonproteobacteria</taxon>
        <taxon>Campylobacterales</taxon>
        <taxon>Helicobacteraceae</taxon>
        <taxon>Helicobacter</taxon>
    </lineage>
</organism>
<reference evidence="1 2" key="1">
    <citation type="submission" date="2021-08" db="EMBL/GenBank/DDBJ databases">
        <title>Helicobacter spp. isolated from feces of Anatolian Ground Squirrel (Spermophilus xanthoprymnus) in Turkey.</title>
        <authorList>
            <person name="Aydin F."/>
            <person name="Abay S."/>
            <person name="Kayman T."/>
            <person name="Karakaya E."/>
            <person name="Saticioglu I.B."/>
        </authorList>
    </citation>
    <scope>NUCLEOTIDE SEQUENCE [LARGE SCALE GENOMIC DNA]</scope>
    <source>
        <strain evidence="1 2">Faydin-H70</strain>
    </source>
</reference>
<evidence type="ECO:0000313" key="1">
    <source>
        <dbReference type="EMBL" id="MBX7490521.1"/>
    </source>
</evidence>